<evidence type="ECO:0000313" key="4">
    <source>
        <dbReference type="Proteomes" id="UP000648984"/>
    </source>
</evidence>
<keyword evidence="4" id="KW-1185">Reference proteome</keyword>
<feature type="chain" id="PRO_5046639536" evidence="2">
    <location>
        <begin position="28"/>
        <end position="264"/>
    </location>
</feature>
<evidence type="ECO:0000313" key="3">
    <source>
        <dbReference type="EMBL" id="NMG75430.1"/>
    </source>
</evidence>
<sequence>MHSRLKRHVLSALLIAALGGSAGVTLAQTASGDINSAAASFDRTASSAPTRAAENMSQDFSTLAGSESNALTLIEGLRSGTPITLESETPETEPVAITPSAPMGYGNVFITLALAQASLTRAGITDPTSAELATALTGGTILINGQETNFEGILTMRAAGMGWGQIAKENGFKLGRVISAIKSGNERLAKSIKSGDARSERAATKALEKSDNRARTDVAAKGDRPVKLERVSRPEKVERVERLERVERPEKPERPEKMERPSRN</sequence>
<name>A0ABX1QED5_9RHOO</name>
<dbReference type="EMBL" id="WTVQ01000017">
    <property type="protein sequence ID" value="NMG75430.1"/>
    <property type="molecule type" value="Genomic_DNA"/>
</dbReference>
<reference evidence="3 4" key="1">
    <citation type="submission" date="2019-12" db="EMBL/GenBank/DDBJ databases">
        <title>Comparative genomics gives insights into the taxonomy of the Azoarcus-Aromatoleum group and reveals separate origins of nif in the plant-associated Azoarcus and non-plant-associated Aromatoleum sub-groups.</title>
        <authorList>
            <person name="Lafos M."/>
            <person name="Maluk M."/>
            <person name="Batista M."/>
            <person name="Junghare M."/>
            <person name="Carmona M."/>
            <person name="Faoro H."/>
            <person name="Cruz L.M."/>
            <person name="Battistoni F."/>
            <person name="De Souza E."/>
            <person name="Pedrosa F."/>
            <person name="Chen W.-M."/>
            <person name="Poole P.S."/>
            <person name="Dixon R.A."/>
            <person name="James E.K."/>
        </authorList>
    </citation>
    <scope>NUCLEOTIDE SEQUENCE [LARGE SCALE GENOMIC DNA]</scope>
    <source>
        <strain evidence="3 4">22Lin</strain>
    </source>
</reference>
<feature type="region of interest" description="Disordered" evidence="1">
    <location>
        <begin position="192"/>
        <end position="264"/>
    </location>
</feature>
<gene>
    <name evidence="3" type="ORF">GPA25_11745</name>
</gene>
<dbReference type="Proteomes" id="UP000648984">
    <property type="component" value="Unassembled WGS sequence"/>
</dbReference>
<accession>A0ABX1QED5</accession>
<organism evidence="3 4">
    <name type="scientific">Aromatoleum diolicum</name>
    <dbReference type="NCBI Taxonomy" id="75796"/>
    <lineage>
        <taxon>Bacteria</taxon>
        <taxon>Pseudomonadati</taxon>
        <taxon>Pseudomonadota</taxon>
        <taxon>Betaproteobacteria</taxon>
        <taxon>Rhodocyclales</taxon>
        <taxon>Rhodocyclaceae</taxon>
        <taxon>Aromatoleum</taxon>
    </lineage>
</organism>
<protein>
    <submittedName>
        <fullName evidence="3">Uncharacterized protein</fullName>
    </submittedName>
</protein>
<comment type="caution">
    <text evidence="3">The sequence shown here is derived from an EMBL/GenBank/DDBJ whole genome shotgun (WGS) entry which is preliminary data.</text>
</comment>
<dbReference type="RefSeq" id="WP_169260578.1">
    <property type="nucleotide sequence ID" value="NZ_WTVQ01000017.1"/>
</dbReference>
<proteinExistence type="predicted"/>
<evidence type="ECO:0000256" key="2">
    <source>
        <dbReference type="SAM" id="SignalP"/>
    </source>
</evidence>
<evidence type="ECO:0000256" key="1">
    <source>
        <dbReference type="SAM" id="MobiDB-lite"/>
    </source>
</evidence>
<feature type="signal peptide" evidence="2">
    <location>
        <begin position="1"/>
        <end position="27"/>
    </location>
</feature>
<keyword evidence="2" id="KW-0732">Signal</keyword>